<dbReference type="RefSeq" id="WP_380251417.1">
    <property type="nucleotide sequence ID" value="NZ_JBHUII010000004.1"/>
</dbReference>
<protein>
    <submittedName>
        <fullName evidence="1">Uncharacterized protein</fullName>
    </submittedName>
</protein>
<gene>
    <name evidence="1" type="ORF">ACFSKO_10945</name>
</gene>
<evidence type="ECO:0000313" key="1">
    <source>
        <dbReference type="EMBL" id="MFD2206135.1"/>
    </source>
</evidence>
<reference evidence="2" key="1">
    <citation type="journal article" date="2019" name="Int. J. Syst. Evol. Microbiol.">
        <title>The Global Catalogue of Microorganisms (GCM) 10K type strain sequencing project: providing services to taxonomists for standard genome sequencing and annotation.</title>
        <authorList>
            <consortium name="The Broad Institute Genomics Platform"/>
            <consortium name="The Broad Institute Genome Sequencing Center for Infectious Disease"/>
            <person name="Wu L."/>
            <person name="Ma J."/>
        </authorList>
    </citation>
    <scope>NUCLEOTIDE SEQUENCE [LARGE SCALE GENOMIC DNA]</scope>
    <source>
        <strain evidence="2">CGMCC 4.7192</strain>
    </source>
</reference>
<proteinExistence type="predicted"/>
<comment type="caution">
    <text evidence="1">The sequence shown here is derived from an EMBL/GenBank/DDBJ whole genome shotgun (WGS) entry which is preliminary data.</text>
</comment>
<accession>A0ABW5BN03</accession>
<dbReference type="Proteomes" id="UP001597294">
    <property type="component" value="Unassembled WGS sequence"/>
</dbReference>
<dbReference type="EMBL" id="JBHUII010000004">
    <property type="protein sequence ID" value="MFD2206135.1"/>
    <property type="molecule type" value="Genomic_DNA"/>
</dbReference>
<name>A0ABW5BN03_9PROT</name>
<evidence type="ECO:0000313" key="2">
    <source>
        <dbReference type="Proteomes" id="UP001597294"/>
    </source>
</evidence>
<organism evidence="1 2">
    <name type="scientific">Kiloniella antarctica</name>
    <dbReference type="NCBI Taxonomy" id="1550907"/>
    <lineage>
        <taxon>Bacteria</taxon>
        <taxon>Pseudomonadati</taxon>
        <taxon>Pseudomonadota</taxon>
        <taxon>Alphaproteobacteria</taxon>
        <taxon>Rhodospirillales</taxon>
        <taxon>Kiloniellaceae</taxon>
        <taxon>Kiloniella</taxon>
    </lineage>
</organism>
<keyword evidence="2" id="KW-1185">Reference proteome</keyword>
<dbReference type="PROSITE" id="PS51257">
    <property type="entry name" value="PROKAR_LIPOPROTEIN"/>
    <property type="match status" value="1"/>
</dbReference>
<sequence>MRNVILSFLLLTGLAACQTTGLNSGDVGFKQGDIIEGNFKFGFNNLVVPLPEGPWEVASIHTDRNNQNDVGIFMFLVQGKNGRVAQTLELTTNQYPNRWGYATSSDCKRDGIHFRETFANFEGRNQDCMWLNHYRGEITSTSWYGKYLKSAVNYAKGKGYEWPLAVLASGHRLARVKQFFNYELAINPQSYGFPEPVNVEWKTSDWHPNSTAKDADKTAFIDKLKKLTISYHETVKAGWEGKLVVGEVESFSNSDLELGAAQ</sequence>